<evidence type="ECO:0000313" key="4">
    <source>
        <dbReference type="Proteomes" id="UP001469749"/>
    </source>
</evidence>
<comment type="caution">
    <text evidence="3">The sequence shown here is derived from an EMBL/GenBank/DDBJ whole genome shotgun (WGS) entry which is preliminary data.</text>
</comment>
<dbReference type="Pfam" id="PF01966">
    <property type="entry name" value="HD"/>
    <property type="match status" value="1"/>
</dbReference>
<name>A0ABV1B177_9FIRM</name>
<evidence type="ECO:0000259" key="2">
    <source>
        <dbReference type="Pfam" id="PF01966"/>
    </source>
</evidence>
<keyword evidence="4" id="KW-1185">Reference proteome</keyword>
<accession>A0ABV1B177</accession>
<dbReference type="Gene3D" id="1.10.3210.10">
    <property type="entry name" value="Hypothetical protein af1432"/>
    <property type="match status" value="1"/>
</dbReference>
<dbReference type="EMBL" id="JBBMEK010000008">
    <property type="protein sequence ID" value="MEQ2363746.1"/>
    <property type="molecule type" value="Genomic_DNA"/>
</dbReference>
<dbReference type="Proteomes" id="UP001469749">
    <property type="component" value="Unassembled WGS sequence"/>
</dbReference>
<dbReference type="CDD" id="cd00077">
    <property type="entry name" value="HDc"/>
    <property type="match status" value="1"/>
</dbReference>
<gene>
    <name evidence="3" type="ORF">WMO25_01385</name>
</gene>
<organism evidence="3 4">
    <name type="scientific">Coprococcus intestinihominis</name>
    <dbReference type="NCBI Taxonomy" id="3133154"/>
    <lineage>
        <taxon>Bacteria</taxon>
        <taxon>Bacillati</taxon>
        <taxon>Bacillota</taxon>
        <taxon>Clostridia</taxon>
        <taxon>Lachnospirales</taxon>
        <taxon>Lachnospiraceae</taxon>
        <taxon>Coprococcus</taxon>
    </lineage>
</organism>
<feature type="domain" description="HD" evidence="2">
    <location>
        <begin position="143"/>
        <end position="248"/>
    </location>
</feature>
<protein>
    <submittedName>
        <fullName evidence="3">HD domain-containing protein</fullName>
    </submittedName>
</protein>
<proteinExistence type="predicted"/>
<evidence type="ECO:0000256" key="1">
    <source>
        <dbReference type="SAM" id="MobiDB-lite"/>
    </source>
</evidence>
<dbReference type="InterPro" id="IPR003607">
    <property type="entry name" value="HD/PDEase_dom"/>
</dbReference>
<reference evidence="3 4" key="1">
    <citation type="submission" date="2024-03" db="EMBL/GenBank/DDBJ databases">
        <title>Human intestinal bacterial collection.</title>
        <authorList>
            <person name="Pauvert C."/>
            <person name="Hitch T.C.A."/>
            <person name="Clavel T."/>
        </authorList>
    </citation>
    <scope>NUCLEOTIDE SEQUENCE [LARGE SCALE GENOMIC DNA]</scope>
    <source>
        <strain evidence="3 4">CLA-AA-H190</strain>
    </source>
</reference>
<feature type="region of interest" description="Disordered" evidence="1">
    <location>
        <begin position="34"/>
        <end position="89"/>
    </location>
</feature>
<sequence>MKRYGDTRVMQTLNYHGIVQDADGILAILQDNNGRFPQQNTQTDITKQSPEATAPVFSPDGPGSESDSIENASGVTQAEPPKGNNNPLLQSPELPYESRFFSVLVSRLVKRSDYMYWDILNELLHKDCLQQLKKFKQHRFTTTYEHCRHVAVMSYQLAEKWHITVNEKALAVACMFHDYYLYDIKDEHLGPWHHGTRHASIAIRNAEKVYPLNNLEKEIIRSHMWPLNITQIPASREAWLVCLADKVCAVEEMFPFLATKKSHLSDSGNS</sequence>
<feature type="compositionally biased region" description="Polar residues" evidence="1">
    <location>
        <begin position="65"/>
        <end position="76"/>
    </location>
</feature>
<dbReference type="SUPFAM" id="SSF109604">
    <property type="entry name" value="HD-domain/PDEase-like"/>
    <property type="match status" value="1"/>
</dbReference>
<evidence type="ECO:0000313" key="3">
    <source>
        <dbReference type="EMBL" id="MEQ2363746.1"/>
    </source>
</evidence>
<feature type="compositionally biased region" description="Polar residues" evidence="1">
    <location>
        <begin position="34"/>
        <end position="51"/>
    </location>
</feature>
<dbReference type="InterPro" id="IPR006674">
    <property type="entry name" value="HD_domain"/>
</dbReference>